<dbReference type="RefSeq" id="YP_009015593.1">
    <property type="nucleotide sequence ID" value="NC_023719.1"/>
</dbReference>
<accession>G3MA31</accession>
<sequence length="79" mass="9200">MLVNLYIMYEDMEKYLNGEVIEASDKEGKYQILQAKSYESGKVASVSVDLREIIKHEEVEVKGFINGTFNKFYIQRKEA</sequence>
<keyword evidence="2" id="KW-1185">Reference proteome</keyword>
<reference evidence="1 2" key="1">
    <citation type="submission" date="2011-09" db="EMBL/GenBank/DDBJ databases">
        <authorList>
            <person name="Pope W.H."/>
            <person name="Pedulla M.L."/>
            <person name="Ford M.E."/>
            <person name="Peebles C.L."/>
            <person name="Hatfull G.H."/>
            <person name="Hendrix R.W."/>
        </authorList>
    </citation>
    <scope>NUCLEOTIDE SEQUENCE [LARGE SCALE GENOMIC DNA]</scope>
    <source>
        <strain evidence="1">G</strain>
    </source>
</reference>
<name>G3MA31_9CAUD</name>
<evidence type="ECO:0000313" key="1">
    <source>
        <dbReference type="EMBL" id="AEO93549.1"/>
    </source>
</evidence>
<evidence type="ECO:0000313" key="2">
    <source>
        <dbReference type="Proteomes" id="UP000009273"/>
    </source>
</evidence>
<dbReference type="Proteomes" id="UP000009273">
    <property type="component" value="Segment"/>
</dbReference>
<proteinExistence type="predicted"/>
<organism evidence="1 2">
    <name type="scientific">Bacillus phage G</name>
    <dbReference type="NCBI Taxonomy" id="2884420"/>
    <lineage>
        <taxon>Viruses</taxon>
        <taxon>Duplodnaviria</taxon>
        <taxon>Heunggongvirae</taxon>
        <taxon>Uroviricota</taxon>
        <taxon>Caudoviricetes</taxon>
        <taxon>Donellivirus</taxon>
        <taxon>Donellivirus gee</taxon>
    </lineage>
</organism>
<dbReference type="EMBL" id="JN638751">
    <property type="protein sequence ID" value="AEO93549.1"/>
    <property type="molecule type" value="Genomic_DNA"/>
</dbReference>
<dbReference type="KEGG" id="vg:18563505"/>
<protein>
    <submittedName>
        <fullName evidence="1">Gp290</fullName>
    </submittedName>
</protein>
<gene>
    <name evidence="1" type="primary">290</name>
    <name evidence="1" type="ORF">G_290</name>
</gene>
<dbReference type="GeneID" id="18563505"/>